<dbReference type="InterPro" id="IPR011611">
    <property type="entry name" value="PfkB_dom"/>
</dbReference>
<keyword evidence="1" id="KW-0808">Transferase</keyword>
<proteinExistence type="predicted"/>
<dbReference type="Proteomes" id="UP000177042">
    <property type="component" value="Unassembled WGS sequence"/>
</dbReference>
<dbReference type="PANTHER" id="PTHR10584">
    <property type="entry name" value="SUGAR KINASE"/>
    <property type="match status" value="1"/>
</dbReference>
<accession>A0A1F5JEF4</accession>
<dbReference type="GO" id="GO:0016301">
    <property type="term" value="F:kinase activity"/>
    <property type="evidence" value="ECO:0007669"/>
    <property type="project" value="UniProtKB-KW"/>
</dbReference>
<comment type="caution">
    <text evidence="4">The sequence shown here is derived from an EMBL/GenBank/DDBJ whole genome shotgun (WGS) entry which is preliminary data.</text>
</comment>
<evidence type="ECO:0000313" key="4">
    <source>
        <dbReference type="EMBL" id="OGE26870.1"/>
    </source>
</evidence>
<dbReference type="EMBL" id="MFCX01000002">
    <property type="protein sequence ID" value="OGE26870.1"/>
    <property type="molecule type" value="Genomic_DNA"/>
</dbReference>
<dbReference type="InterPro" id="IPR002173">
    <property type="entry name" value="Carboh/pur_kinase_PfkB_CS"/>
</dbReference>
<protein>
    <recommendedName>
        <fullName evidence="3">Carbohydrate kinase PfkB domain-containing protein</fullName>
    </recommendedName>
</protein>
<keyword evidence="2" id="KW-0418">Kinase</keyword>
<dbReference type="Pfam" id="PF00294">
    <property type="entry name" value="PfkB"/>
    <property type="match status" value="1"/>
</dbReference>
<dbReference type="PANTHER" id="PTHR10584:SF166">
    <property type="entry name" value="RIBOKINASE"/>
    <property type="match status" value="1"/>
</dbReference>
<name>A0A1F5JEF4_9BACT</name>
<dbReference type="Gene3D" id="3.40.1190.20">
    <property type="match status" value="1"/>
</dbReference>
<organism evidence="4 5">
    <name type="scientific">Candidatus Daviesbacteria bacterium RIFCSPHIGHO2_02_FULL_39_12</name>
    <dbReference type="NCBI Taxonomy" id="1797770"/>
    <lineage>
        <taxon>Bacteria</taxon>
        <taxon>Candidatus Daviesiibacteriota</taxon>
    </lineage>
</organism>
<dbReference type="CDD" id="cd01942">
    <property type="entry name" value="ribokinase_group_A"/>
    <property type="match status" value="1"/>
</dbReference>
<evidence type="ECO:0000313" key="5">
    <source>
        <dbReference type="Proteomes" id="UP000177042"/>
    </source>
</evidence>
<evidence type="ECO:0000256" key="1">
    <source>
        <dbReference type="ARBA" id="ARBA00022679"/>
    </source>
</evidence>
<evidence type="ECO:0000256" key="2">
    <source>
        <dbReference type="ARBA" id="ARBA00022777"/>
    </source>
</evidence>
<dbReference type="SUPFAM" id="SSF53613">
    <property type="entry name" value="Ribokinase-like"/>
    <property type="match status" value="1"/>
</dbReference>
<feature type="domain" description="Carbohydrate kinase PfkB" evidence="3">
    <location>
        <begin position="27"/>
        <end position="291"/>
    </location>
</feature>
<sequence length="314" mass="34221">MITVTGSLAYDTIMDFPGKFSDHIMPDKIHQINLSFLVNSLKKQKGGTAGNITYNLALFKMPVSIIGAVGVDFSEYARFLTDAGVDISRIKIIENNLTSSAFIMTDSADNQITAFHPGAMIENAKLSLVSSRWLTDFVVISPNNPEAMVNFARQCQDSNTPYMLDPGMQLPALSPEDLKNMISGATILIGNDYEITLLCNKLALSAVEGLLKQVKILITTLGEKGSIIQSPPGRWKIEAAKPKGVLDPTGAGDAYRAGFLAGYLKGLDLKVCGQMGSVAACYAVEKYGTSNHRFTVEEFCERYRENFGEELILL</sequence>
<dbReference type="AlphaFoldDB" id="A0A1F5JEF4"/>
<gene>
    <name evidence="4" type="ORF">A3C26_03135</name>
</gene>
<dbReference type="PROSITE" id="PS00584">
    <property type="entry name" value="PFKB_KINASES_2"/>
    <property type="match status" value="1"/>
</dbReference>
<evidence type="ECO:0000259" key="3">
    <source>
        <dbReference type="Pfam" id="PF00294"/>
    </source>
</evidence>
<reference evidence="4 5" key="1">
    <citation type="journal article" date="2016" name="Nat. Commun.">
        <title>Thousands of microbial genomes shed light on interconnected biogeochemical processes in an aquifer system.</title>
        <authorList>
            <person name="Anantharaman K."/>
            <person name="Brown C.T."/>
            <person name="Hug L.A."/>
            <person name="Sharon I."/>
            <person name="Castelle C.J."/>
            <person name="Probst A.J."/>
            <person name="Thomas B.C."/>
            <person name="Singh A."/>
            <person name="Wilkins M.J."/>
            <person name="Karaoz U."/>
            <person name="Brodie E.L."/>
            <person name="Williams K.H."/>
            <person name="Hubbard S.S."/>
            <person name="Banfield J.F."/>
        </authorList>
    </citation>
    <scope>NUCLEOTIDE SEQUENCE [LARGE SCALE GENOMIC DNA]</scope>
</reference>
<dbReference type="InterPro" id="IPR029056">
    <property type="entry name" value="Ribokinase-like"/>
</dbReference>